<dbReference type="Pfam" id="PF00578">
    <property type="entry name" value="AhpC-TSA"/>
    <property type="match status" value="1"/>
</dbReference>
<dbReference type="AlphaFoldDB" id="A0A558D8M4"/>
<sequence length="167" mass="18622">MNKLYGIALCLLLVCGNAIARKGIETLEKPRTVSDFLLPGLDGKQHQLADYRGKYLLVNFWAVWCGPCRKEMPSLQRAYEQLKGEQFELLAIHAGPSIESAQSYANELKLTFPILVDDELALTSWAIKGLPSTYLLDPEGRIIAEAIGDREWDDEALLSAIKGQMVK</sequence>
<dbReference type="Proteomes" id="UP000317355">
    <property type="component" value="Unassembled WGS sequence"/>
</dbReference>
<dbReference type="Gene3D" id="3.40.30.10">
    <property type="entry name" value="Glutaredoxin"/>
    <property type="match status" value="1"/>
</dbReference>
<name>A0A558D8M4_9GAMM</name>
<keyword evidence="1" id="KW-0676">Redox-active center</keyword>
<comment type="caution">
    <text evidence="3">The sequence shown here is derived from an EMBL/GenBank/DDBJ whole genome shotgun (WGS) entry which is preliminary data.</text>
</comment>
<protein>
    <submittedName>
        <fullName evidence="3">TlpA family protein disulfide reductase</fullName>
    </submittedName>
</protein>
<dbReference type="GO" id="GO:0015036">
    <property type="term" value="F:disulfide oxidoreductase activity"/>
    <property type="evidence" value="ECO:0007669"/>
    <property type="project" value="UniProtKB-ARBA"/>
</dbReference>
<dbReference type="PROSITE" id="PS00194">
    <property type="entry name" value="THIOREDOXIN_1"/>
    <property type="match status" value="1"/>
</dbReference>
<evidence type="ECO:0000256" key="1">
    <source>
        <dbReference type="ARBA" id="ARBA00023284"/>
    </source>
</evidence>
<proteinExistence type="predicted"/>
<accession>A0A558D8M4</accession>
<evidence type="ECO:0000259" key="2">
    <source>
        <dbReference type="PROSITE" id="PS51352"/>
    </source>
</evidence>
<dbReference type="PANTHER" id="PTHR42852:SF13">
    <property type="entry name" value="PROTEIN DIPZ"/>
    <property type="match status" value="1"/>
</dbReference>
<evidence type="ECO:0000313" key="3">
    <source>
        <dbReference type="EMBL" id="TVT57384.1"/>
    </source>
</evidence>
<organism evidence="3 4">
    <name type="scientific">Sedimenticola thiotaurini</name>
    <dbReference type="NCBI Taxonomy" id="1543721"/>
    <lineage>
        <taxon>Bacteria</taxon>
        <taxon>Pseudomonadati</taxon>
        <taxon>Pseudomonadota</taxon>
        <taxon>Gammaproteobacteria</taxon>
        <taxon>Chromatiales</taxon>
        <taxon>Sedimenticolaceae</taxon>
        <taxon>Sedimenticola</taxon>
    </lineage>
</organism>
<dbReference type="InterPro" id="IPR017937">
    <property type="entry name" value="Thioredoxin_CS"/>
</dbReference>
<dbReference type="EMBL" id="VMRY01000015">
    <property type="protein sequence ID" value="TVT57384.1"/>
    <property type="molecule type" value="Genomic_DNA"/>
</dbReference>
<dbReference type="PROSITE" id="PS51352">
    <property type="entry name" value="THIOREDOXIN_2"/>
    <property type="match status" value="1"/>
</dbReference>
<dbReference type="CDD" id="cd02966">
    <property type="entry name" value="TlpA_like_family"/>
    <property type="match status" value="1"/>
</dbReference>
<dbReference type="InterPro" id="IPR036249">
    <property type="entry name" value="Thioredoxin-like_sf"/>
</dbReference>
<dbReference type="InterPro" id="IPR013766">
    <property type="entry name" value="Thioredoxin_domain"/>
</dbReference>
<dbReference type="InterPro" id="IPR000866">
    <property type="entry name" value="AhpC/TSA"/>
</dbReference>
<dbReference type="PANTHER" id="PTHR42852">
    <property type="entry name" value="THIOL:DISULFIDE INTERCHANGE PROTEIN DSBE"/>
    <property type="match status" value="1"/>
</dbReference>
<gene>
    <name evidence="3" type="ORF">FHK82_06255</name>
</gene>
<feature type="domain" description="Thioredoxin" evidence="2">
    <location>
        <begin position="27"/>
        <end position="166"/>
    </location>
</feature>
<reference evidence="3 4" key="1">
    <citation type="submission" date="2019-07" db="EMBL/GenBank/DDBJ databases">
        <title>The pathways for chlorine oxyanion respiration interact through the shared metabolite chlorate.</title>
        <authorList>
            <person name="Barnum T.P."/>
            <person name="Cheng Y."/>
            <person name="Hill K.A."/>
            <person name="Lucas L.N."/>
            <person name="Carlson H.K."/>
            <person name="Coates J.D."/>
        </authorList>
    </citation>
    <scope>NUCLEOTIDE SEQUENCE [LARGE SCALE GENOMIC DNA]</scope>
    <source>
        <strain evidence="3">BK-3</strain>
    </source>
</reference>
<evidence type="ECO:0000313" key="4">
    <source>
        <dbReference type="Proteomes" id="UP000317355"/>
    </source>
</evidence>
<dbReference type="GO" id="GO:0016209">
    <property type="term" value="F:antioxidant activity"/>
    <property type="evidence" value="ECO:0007669"/>
    <property type="project" value="InterPro"/>
</dbReference>
<dbReference type="SUPFAM" id="SSF52833">
    <property type="entry name" value="Thioredoxin-like"/>
    <property type="match status" value="1"/>
</dbReference>
<dbReference type="InterPro" id="IPR050553">
    <property type="entry name" value="Thioredoxin_ResA/DsbE_sf"/>
</dbReference>